<dbReference type="Proteomes" id="UP000076738">
    <property type="component" value="Unassembled WGS sequence"/>
</dbReference>
<protein>
    <recommendedName>
        <fullName evidence="3">DUF6535 domain-containing protein</fullName>
    </recommendedName>
</protein>
<keyword evidence="5" id="KW-1185">Reference proteome</keyword>
<evidence type="ECO:0000256" key="1">
    <source>
        <dbReference type="SAM" id="MobiDB-lite"/>
    </source>
</evidence>
<feature type="domain" description="DUF6535" evidence="3">
    <location>
        <begin position="32"/>
        <end position="209"/>
    </location>
</feature>
<dbReference type="STRING" id="1330018.A0A167PX48"/>
<evidence type="ECO:0000256" key="2">
    <source>
        <dbReference type="SAM" id="Phobius"/>
    </source>
</evidence>
<dbReference type="EMBL" id="KV417273">
    <property type="protein sequence ID" value="KZO99209.1"/>
    <property type="molecule type" value="Genomic_DNA"/>
</dbReference>
<dbReference type="InterPro" id="IPR045338">
    <property type="entry name" value="DUF6535"/>
</dbReference>
<feature type="non-terminal residue" evidence="4">
    <location>
        <position position="253"/>
    </location>
</feature>
<proteinExistence type="predicted"/>
<organism evidence="4 5">
    <name type="scientific">Calocera viscosa (strain TUFC12733)</name>
    <dbReference type="NCBI Taxonomy" id="1330018"/>
    <lineage>
        <taxon>Eukaryota</taxon>
        <taxon>Fungi</taxon>
        <taxon>Dikarya</taxon>
        <taxon>Basidiomycota</taxon>
        <taxon>Agaricomycotina</taxon>
        <taxon>Dacrymycetes</taxon>
        <taxon>Dacrymycetales</taxon>
        <taxon>Dacrymycetaceae</taxon>
        <taxon>Calocera</taxon>
    </lineage>
</organism>
<dbReference type="Pfam" id="PF20153">
    <property type="entry name" value="DUF6535"/>
    <property type="match status" value="1"/>
</dbReference>
<evidence type="ECO:0000313" key="5">
    <source>
        <dbReference type="Proteomes" id="UP000076738"/>
    </source>
</evidence>
<gene>
    <name evidence="4" type="ORF">CALVIDRAFT_477615</name>
</gene>
<keyword evidence="2" id="KW-1133">Transmembrane helix</keyword>
<feature type="compositionally biased region" description="Basic and acidic residues" evidence="1">
    <location>
        <begin position="7"/>
        <end position="25"/>
    </location>
</feature>
<sequence>MNWENSEPEREVKDGPKWLNPEPDKSNNAEIWQTYVKEAEKHDEALLKRWNEGIDVFLLFTGLFSAILSAFLVAAWPTIQPDPAQGNSDALAAISQQLILLSSGRPMNASTAYQPSSFSPPWWAVAVNCLWFTSLFVSLLTAVVAMLSKEWLSAYNDGISPVPLERVKQCQMRYDGMINWNVPAIISMLPLAIHFAVFLFLLGLVLFAWPVSMTIFILMTLLLFIGLGLYTGSSLLPMIHPQCPYRSPLGSVF</sequence>
<dbReference type="OrthoDB" id="3221808at2759"/>
<feature type="region of interest" description="Disordered" evidence="1">
    <location>
        <begin position="1"/>
        <end position="25"/>
    </location>
</feature>
<accession>A0A167PX48</accession>
<reference evidence="4 5" key="1">
    <citation type="journal article" date="2016" name="Mol. Biol. Evol.">
        <title>Comparative Genomics of Early-Diverging Mushroom-Forming Fungi Provides Insights into the Origins of Lignocellulose Decay Capabilities.</title>
        <authorList>
            <person name="Nagy L.G."/>
            <person name="Riley R."/>
            <person name="Tritt A."/>
            <person name="Adam C."/>
            <person name="Daum C."/>
            <person name="Floudas D."/>
            <person name="Sun H."/>
            <person name="Yadav J.S."/>
            <person name="Pangilinan J."/>
            <person name="Larsson K.H."/>
            <person name="Matsuura K."/>
            <person name="Barry K."/>
            <person name="Labutti K."/>
            <person name="Kuo R."/>
            <person name="Ohm R.A."/>
            <person name="Bhattacharya S.S."/>
            <person name="Shirouzu T."/>
            <person name="Yoshinaga Y."/>
            <person name="Martin F.M."/>
            <person name="Grigoriev I.V."/>
            <person name="Hibbett D.S."/>
        </authorList>
    </citation>
    <scope>NUCLEOTIDE SEQUENCE [LARGE SCALE GENOMIC DNA]</scope>
    <source>
        <strain evidence="4 5">TUFC12733</strain>
    </source>
</reference>
<keyword evidence="2" id="KW-0812">Transmembrane</keyword>
<evidence type="ECO:0000259" key="3">
    <source>
        <dbReference type="Pfam" id="PF20153"/>
    </source>
</evidence>
<dbReference type="AlphaFoldDB" id="A0A167PX48"/>
<evidence type="ECO:0000313" key="4">
    <source>
        <dbReference type="EMBL" id="KZO99209.1"/>
    </source>
</evidence>
<feature type="transmembrane region" description="Helical" evidence="2">
    <location>
        <begin position="182"/>
        <end position="209"/>
    </location>
</feature>
<feature type="transmembrane region" description="Helical" evidence="2">
    <location>
        <begin position="56"/>
        <end position="79"/>
    </location>
</feature>
<feature type="transmembrane region" description="Helical" evidence="2">
    <location>
        <begin position="122"/>
        <end position="147"/>
    </location>
</feature>
<keyword evidence="2" id="KW-0472">Membrane</keyword>
<feature type="transmembrane region" description="Helical" evidence="2">
    <location>
        <begin position="215"/>
        <end position="236"/>
    </location>
</feature>
<name>A0A167PX48_CALVF</name>